<organism evidence="2 3">
    <name type="scientific">Stephania yunnanensis</name>
    <dbReference type="NCBI Taxonomy" id="152371"/>
    <lineage>
        <taxon>Eukaryota</taxon>
        <taxon>Viridiplantae</taxon>
        <taxon>Streptophyta</taxon>
        <taxon>Embryophyta</taxon>
        <taxon>Tracheophyta</taxon>
        <taxon>Spermatophyta</taxon>
        <taxon>Magnoliopsida</taxon>
        <taxon>Ranunculales</taxon>
        <taxon>Menispermaceae</taxon>
        <taxon>Menispermoideae</taxon>
        <taxon>Cissampelideae</taxon>
        <taxon>Stephania</taxon>
    </lineage>
</organism>
<name>A0AAP0NQD0_9MAGN</name>
<feature type="region of interest" description="Disordered" evidence="1">
    <location>
        <begin position="187"/>
        <end position="214"/>
    </location>
</feature>
<evidence type="ECO:0000313" key="2">
    <source>
        <dbReference type="EMBL" id="KAK9114294.1"/>
    </source>
</evidence>
<evidence type="ECO:0000313" key="3">
    <source>
        <dbReference type="Proteomes" id="UP001420932"/>
    </source>
</evidence>
<accession>A0AAP0NQD0</accession>
<sequence>MTLATQQGNRLIDISFSKELSRGNYVEYYKLAMTMGRTASMTTTLTKYIRRGPRCMRPAFMLHAFPSQASHRSRFTPGLSRAAVIVPPAIAAWTSRKITVIMAASSDTSPPLQVGSASSQLELPPAAALRLLRIRWSPSASPRLSFRYVQRSRLIWVLHKEANLPHQLGCKFQRIICKEVERGRGRKREGRWKVGSRDGSVYKGGGGQIRGPRG</sequence>
<comment type="caution">
    <text evidence="2">The sequence shown here is derived from an EMBL/GenBank/DDBJ whole genome shotgun (WGS) entry which is preliminary data.</text>
</comment>
<dbReference type="Proteomes" id="UP001420932">
    <property type="component" value="Unassembled WGS sequence"/>
</dbReference>
<evidence type="ECO:0000256" key="1">
    <source>
        <dbReference type="SAM" id="MobiDB-lite"/>
    </source>
</evidence>
<feature type="compositionally biased region" description="Gly residues" evidence="1">
    <location>
        <begin position="202"/>
        <end position="214"/>
    </location>
</feature>
<keyword evidence="3" id="KW-1185">Reference proteome</keyword>
<dbReference type="EMBL" id="JBBNAF010000009">
    <property type="protein sequence ID" value="KAK9114294.1"/>
    <property type="molecule type" value="Genomic_DNA"/>
</dbReference>
<reference evidence="2 3" key="1">
    <citation type="submission" date="2024-01" db="EMBL/GenBank/DDBJ databases">
        <title>Genome assemblies of Stephania.</title>
        <authorList>
            <person name="Yang L."/>
        </authorList>
    </citation>
    <scope>NUCLEOTIDE SEQUENCE [LARGE SCALE GENOMIC DNA]</scope>
    <source>
        <strain evidence="2">YNDBR</strain>
        <tissue evidence="2">Leaf</tissue>
    </source>
</reference>
<gene>
    <name evidence="2" type="ORF">Syun_021091</name>
</gene>
<protein>
    <submittedName>
        <fullName evidence="2">Uncharacterized protein</fullName>
    </submittedName>
</protein>
<dbReference type="AlphaFoldDB" id="A0AAP0NQD0"/>
<proteinExistence type="predicted"/>